<feature type="transmembrane region" description="Helical" evidence="1">
    <location>
        <begin position="173"/>
        <end position="192"/>
    </location>
</feature>
<evidence type="ECO:0000256" key="1">
    <source>
        <dbReference type="SAM" id="Phobius"/>
    </source>
</evidence>
<evidence type="ECO:0000313" key="3">
    <source>
        <dbReference type="Proteomes" id="UP000254337"/>
    </source>
</evidence>
<keyword evidence="1" id="KW-0812">Transmembrane</keyword>
<feature type="transmembrane region" description="Helical" evidence="1">
    <location>
        <begin position="346"/>
        <end position="368"/>
    </location>
</feature>
<feature type="transmembrane region" description="Helical" evidence="1">
    <location>
        <begin position="148"/>
        <end position="167"/>
    </location>
</feature>
<dbReference type="AlphaFoldDB" id="A0A346AWC1"/>
<gene>
    <name evidence="2" type="ORF">DKB62_00480</name>
</gene>
<feature type="transmembrane region" description="Helical" evidence="1">
    <location>
        <begin position="308"/>
        <end position="326"/>
    </location>
</feature>
<reference evidence="2 3" key="1">
    <citation type="submission" date="2018-05" db="EMBL/GenBank/DDBJ databases">
        <title>Complete genome sequence of Megasphaera sp. AJH120T, isolated from the ceca of a chicken.</title>
        <authorList>
            <person name="Maki J."/>
            <person name="Looft T."/>
        </authorList>
    </citation>
    <scope>NUCLEOTIDE SEQUENCE [LARGE SCALE GENOMIC DNA]</scope>
    <source>
        <strain evidence="2 3">AJH120</strain>
    </source>
</reference>
<feature type="transmembrane region" description="Helical" evidence="1">
    <location>
        <begin position="7"/>
        <end position="24"/>
    </location>
</feature>
<organism evidence="2 3">
    <name type="scientific">Megasphaera stantonii</name>
    <dbReference type="NCBI Taxonomy" id="2144175"/>
    <lineage>
        <taxon>Bacteria</taxon>
        <taxon>Bacillati</taxon>
        <taxon>Bacillota</taxon>
        <taxon>Negativicutes</taxon>
        <taxon>Veillonellales</taxon>
        <taxon>Veillonellaceae</taxon>
        <taxon>Megasphaera</taxon>
    </lineage>
</organism>
<dbReference type="PANTHER" id="PTHR41771">
    <property type="entry name" value="MEMBRANE PROTEIN-RELATED"/>
    <property type="match status" value="1"/>
</dbReference>
<dbReference type="EMBL" id="CP029462">
    <property type="protein sequence ID" value="AXL20164.1"/>
    <property type="molecule type" value="Genomic_DNA"/>
</dbReference>
<dbReference type="PANTHER" id="PTHR41771:SF1">
    <property type="entry name" value="MEMBRANE PROTEIN"/>
    <property type="match status" value="1"/>
</dbReference>
<dbReference type="KEGG" id="meg:DKB62_00480"/>
<dbReference type="Proteomes" id="UP000254337">
    <property type="component" value="Chromosome"/>
</dbReference>
<sequence length="377" mass="40632">MIHSKWFRLLLVIVCIVAGGYFLQSYNQVDKPQMVNTDGRTFEKAQVIEIIQDNVQENGSRVGDQIVSLRIESGVHAGKTVQANCPNGLLFGTVCEPGMEVVVISSTIGQLDLHTVYNIDRSLPIYLYIAAFLILLSVVGGKKGVKSAVALVFTFICFVFLFFPMILRGTGPVAASILTSGIVLAATMYLINGWSKKSVTAFLATLGGILTAGISAIIFGQAVNLSGYNVSNIESLMFVAQNTMIDIGQILFAGILFASLGAVMDIAMDVTSACAEIEKHNPQISRKALFQAGMNVGRDVMGTMSTTLILAFFGGSLGTWVLDYVYDLPYLQLINSNSIGIEIMKGFSASFGVIFTVPIAAALSAFTWRKENSKKQL</sequence>
<dbReference type="OrthoDB" id="5753718at2"/>
<feature type="transmembrane region" description="Helical" evidence="1">
    <location>
        <begin position="243"/>
        <end position="263"/>
    </location>
</feature>
<feature type="transmembrane region" description="Helical" evidence="1">
    <location>
        <begin position="123"/>
        <end position="141"/>
    </location>
</feature>
<keyword evidence="1" id="KW-1133">Transmembrane helix</keyword>
<evidence type="ECO:0000313" key="2">
    <source>
        <dbReference type="EMBL" id="AXL20164.1"/>
    </source>
</evidence>
<dbReference type="RefSeq" id="WP_107195494.1">
    <property type="nucleotide sequence ID" value="NZ_CP029462.1"/>
</dbReference>
<accession>A0A346AWC1</accession>
<feature type="transmembrane region" description="Helical" evidence="1">
    <location>
        <begin position="199"/>
        <end position="223"/>
    </location>
</feature>
<dbReference type="InterPro" id="IPR012507">
    <property type="entry name" value="YibE_F"/>
</dbReference>
<dbReference type="Pfam" id="PF07907">
    <property type="entry name" value="YibE_F"/>
    <property type="match status" value="1"/>
</dbReference>
<name>A0A346AWC1_9FIRM</name>
<keyword evidence="3" id="KW-1185">Reference proteome</keyword>
<proteinExistence type="predicted"/>
<keyword evidence="1" id="KW-0472">Membrane</keyword>
<protein>
    <submittedName>
        <fullName evidence="2">YibE/F family protein</fullName>
    </submittedName>
</protein>